<evidence type="ECO:0000256" key="7">
    <source>
        <dbReference type="ARBA" id="ARBA00035172"/>
    </source>
</evidence>
<dbReference type="GO" id="GO:1990904">
    <property type="term" value="C:ribonucleoprotein complex"/>
    <property type="evidence" value="ECO:0007669"/>
    <property type="project" value="UniProtKB-KW"/>
</dbReference>
<proteinExistence type="inferred from homology"/>
<protein>
    <recommendedName>
        <fullName evidence="7 8">Large ribosomal subunit protein bL20</fullName>
    </recommendedName>
</protein>
<dbReference type="AlphaFoldDB" id="A0A455SRS0"/>
<keyword evidence="4 8" id="KW-0689">Ribosomal protein</keyword>
<dbReference type="InterPro" id="IPR005813">
    <property type="entry name" value="Ribosomal_bL20"/>
</dbReference>
<dbReference type="Pfam" id="PF00453">
    <property type="entry name" value="Ribosomal_L20"/>
    <property type="match status" value="1"/>
</dbReference>
<reference evidence="10" key="1">
    <citation type="submission" date="2018-12" db="EMBL/GenBank/DDBJ databases">
        <title>Novel natural products biosynthetic potential of the class Ktedonobacteria.</title>
        <authorList>
            <person name="Zheng Y."/>
            <person name="Saitou A."/>
            <person name="Wang C.M."/>
            <person name="Toyoda A."/>
            <person name="Minakuchi Y."/>
            <person name="Sekiguchi Y."/>
            <person name="Ueda K."/>
            <person name="Takano H."/>
            <person name="Sakai Y."/>
            <person name="Yokota A."/>
            <person name="Yabe S."/>
        </authorList>
    </citation>
    <scope>NUCLEOTIDE SEQUENCE</scope>
    <source>
        <strain evidence="10">COM3</strain>
    </source>
</reference>
<keyword evidence="3 8" id="KW-0694">RNA-binding</keyword>
<evidence type="ECO:0000256" key="9">
    <source>
        <dbReference type="RuleBase" id="RU000560"/>
    </source>
</evidence>
<dbReference type="CDD" id="cd07026">
    <property type="entry name" value="Ribosomal_L20"/>
    <property type="match status" value="1"/>
</dbReference>
<dbReference type="FunFam" id="1.10.1900.20:FF:000001">
    <property type="entry name" value="50S ribosomal protein L20"/>
    <property type="match status" value="1"/>
</dbReference>
<evidence type="ECO:0000256" key="1">
    <source>
        <dbReference type="ARBA" id="ARBA00007698"/>
    </source>
</evidence>
<dbReference type="GO" id="GO:0003735">
    <property type="term" value="F:structural constituent of ribosome"/>
    <property type="evidence" value="ECO:0007669"/>
    <property type="project" value="InterPro"/>
</dbReference>
<evidence type="ECO:0000256" key="4">
    <source>
        <dbReference type="ARBA" id="ARBA00022980"/>
    </source>
</evidence>
<dbReference type="PANTHER" id="PTHR10986">
    <property type="entry name" value="39S RIBOSOMAL PROTEIN L20"/>
    <property type="match status" value="1"/>
</dbReference>
<dbReference type="EMBL" id="AP019376">
    <property type="protein sequence ID" value="BBH89572.1"/>
    <property type="molecule type" value="Genomic_DNA"/>
</dbReference>
<evidence type="ECO:0000313" key="10">
    <source>
        <dbReference type="EMBL" id="BBH89572.1"/>
    </source>
</evidence>
<evidence type="ECO:0000256" key="2">
    <source>
        <dbReference type="ARBA" id="ARBA00022730"/>
    </source>
</evidence>
<dbReference type="GO" id="GO:0005840">
    <property type="term" value="C:ribosome"/>
    <property type="evidence" value="ECO:0007669"/>
    <property type="project" value="UniProtKB-KW"/>
</dbReference>
<evidence type="ECO:0000256" key="8">
    <source>
        <dbReference type="HAMAP-Rule" id="MF_00382"/>
    </source>
</evidence>
<keyword evidence="5 8" id="KW-0687">Ribonucleoprotein</keyword>
<dbReference type="PROSITE" id="PS00937">
    <property type="entry name" value="RIBOSOMAL_L20"/>
    <property type="match status" value="1"/>
</dbReference>
<dbReference type="Gene3D" id="6.10.160.10">
    <property type="match status" value="1"/>
</dbReference>
<comment type="similarity">
    <text evidence="1 8 9">Belongs to the bacterial ribosomal protein bL20 family.</text>
</comment>
<dbReference type="GO" id="GO:0000027">
    <property type="term" value="P:ribosomal large subunit assembly"/>
    <property type="evidence" value="ECO:0007669"/>
    <property type="project" value="UniProtKB-UniRule"/>
</dbReference>
<organism evidence="10">
    <name type="scientific">Thermosporothrix sp. COM3</name>
    <dbReference type="NCBI Taxonomy" id="2490863"/>
    <lineage>
        <taxon>Bacteria</taxon>
        <taxon>Bacillati</taxon>
        <taxon>Chloroflexota</taxon>
        <taxon>Ktedonobacteria</taxon>
        <taxon>Ktedonobacterales</taxon>
        <taxon>Thermosporotrichaceae</taxon>
        <taxon>Thermosporothrix</taxon>
    </lineage>
</organism>
<dbReference type="NCBIfam" id="TIGR01032">
    <property type="entry name" value="rplT_bact"/>
    <property type="match status" value="1"/>
</dbReference>
<dbReference type="HAMAP" id="MF_00382">
    <property type="entry name" value="Ribosomal_bL20"/>
    <property type="match status" value="1"/>
</dbReference>
<comment type="function">
    <text evidence="6 8 9">Binds directly to 23S ribosomal RNA and is necessary for the in vitro assembly process of the 50S ribosomal subunit. It is not involved in the protein synthesizing functions of that subunit.</text>
</comment>
<name>A0A455SRS0_9CHLR</name>
<gene>
    <name evidence="8" type="primary">rplT</name>
    <name evidence="10" type="ORF">KTC_43230</name>
</gene>
<evidence type="ECO:0000256" key="6">
    <source>
        <dbReference type="ARBA" id="ARBA00024775"/>
    </source>
</evidence>
<sequence length="118" mass="13847">MPRVKRGVTAHKKHKKFLRMSEGQRGTRRRLFRPAHETLMRSMAYMYRDRRNRKRDMRRLWITRINAAARMHGISYSALMHAIHVANIDVDRKILAEMAVNDQAAFSSLVEKAMAAVK</sequence>
<dbReference type="GO" id="GO:0006412">
    <property type="term" value="P:translation"/>
    <property type="evidence" value="ECO:0007669"/>
    <property type="project" value="InterPro"/>
</dbReference>
<evidence type="ECO:0000256" key="5">
    <source>
        <dbReference type="ARBA" id="ARBA00023274"/>
    </source>
</evidence>
<accession>A0A455SRS0</accession>
<dbReference type="GO" id="GO:0019843">
    <property type="term" value="F:rRNA binding"/>
    <property type="evidence" value="ECO:0007669"/>
    <property type="project" value="UniProtKB-UniRule"/>
</dbReference>
<keyword evidence="2 8" id="KW-0699">rRNA-binding</keyword>
<dbReference type="PRINTS" id="PR00062">
    <property type="entry name" value="RIBOSOMALL20"/>
</dbReference>
<dbReference type="InterPro" id="IPR049946">
    <property type="entry name" value="RIBOSOMAL_L20_CS"/>
</dbReference>
<dbReference type="Gene3D" id="1.10.1900.20">
    <property type="entry name" value="Ribosomal protein L20"/>
    <property type="match status" value="1"/>
</dbReference>
<dbReference type="InterPro" id="IPR035566">
    <property type="entry name" value="Ribosomal_protein_bL20_C"/>
</dbReference>
<evidence type="ECO:0000256" key="3">
    <source>
        <dbReference type="ARBA" id="ARBA00022884"/>
    </source>
</evidence>
<dbReference type="SUPFAM" id="SSF74731">
    <property type="entry name" value="Ribosomal protein L20"/>
    <property type="match status" value="1"/>
</dbReference>